<accession>A0ABU1QIC6</accession>
<organism evidence="1 2">
    <name type="scientific">Paenibacillus peoriae</name>
    <dbReference type="NCBI Taxonomy" id="59893"/>
    <lineage>
        <taxon>Bacteria</taxon>
        <taxon>Bacillati</taxon>
        <taxon>Bacillota</taxon>
        <taxon>Bacilli</taxon>
        <taxon>Bacillales</taxon>
        <taxon>Paenibacillaceae</taxon>
        <taxon>Paenibacillus</taxon>
    </lineage>
</organism>
<sequence>MKYSEVIVQQGIMYGCPCVLFKHDEGFAWSYGQDTKDLGNISREAAIQRFNSNFALDI</sequence>
<evidence type="ECO:0000313" key="2">
    <source>
        <dbReference type="Proteomes" id="UP001266807"/>
    </source>
</evidence>
<keyword evidence="2" id="KW-1185">Reference proteome</keyword>
<dbReference type="RefSeq" id="WP_175405258.1">
    <property type="nucleotide sequence ID" value="NZ_JAVDUG010000004.1"/>
</dbReference>
<dbReference type="EMBL" id="JAVDUG010000004">
    <property type="protein sequence ID" value="MDR6779399.1"/>
    <property type="molecule type" value="Genomic_DNA"/>
</dbReference>
<protein>
    <submittedName>
        <fullName evidence="1">Uncharacterized protein</fullName>
    </submittedName>
</protein>
<comment type="caution">
    <text evidence="1">The sequence shown here is derived from an EMBL/GenBank/DDBJ whole genome shotgun (WGS) entry which is preliminary data.</text>
</comment>
<reference evidence="1 2" key="1">
    <citation type="submission" date="2023-07" db="EMBL/GenBank/DDBJ databases">
        <title>Sorghum-associated microbial communities from plants grown in Nebraska, USA.</title>
        <authorList>
            <person name="Schachtman D."/>
        </authorList>
    </citation>
    <scope>NUCLEOTIDE SEQUENCE [LARGE SCALE GENOMIC DNA]</scope>
    <source>
        <strain evidence="1 2">BE143</strain>
    </source>
</reference>
<proteinExistence type="predicted"/>
<dbReference type="Proteomes" id="UP001266807">
    <property type="component" value="Unassembled WGS sequence"/>
</dbReference>
<dbReference type="PROSITE" id="PS51257">
    <property type="entry name" value="PROKAR_LIPOPROTEIN"/>
    <property type="match status" value="1"/>
</dbReference>
<name>A0ABU1QIC6_9BACL</name>
<gene>
    <name evidence="1" type="ORF">J2W98_003679</name>
</gene>
<evidence type="ECO:0000313" key="1">
    <source>
        <dbReference type="EMBL" id="MDR6779399.1"/>
    </source>
</evidence>